<name>A0A1G7CGD1_9BACT</name>
<organism evidence="1 2">
    <name type="scientific">Desulfuromonas thiophila</name>
    <dbReference type="NCBI Taxonomy" id="57664"/>
    <lineage>
        <taxon>Bacteria</taxon>
        <taxon>Pseudomonadati</taxon>
        <taxon>Thermodesulfobacteriota</taxon>
        <taxon>Desulfuromonadia</taxon>
        <taxon>Desulfuromonadales</taxon>
        <taxon>Desulfuromonadaceae</taxon>
        <taxon>Desulfuromonas</taxon>
    </lineage>
</organism>
<evidence type="ECO:0000313" key="2">
    <source>
        <dbReference type="Proteomes" id="UP000243205"/>
    </source>
</evidence>
<dbReference type="EMBL" id="FNAQ01000009">
    <property type="protein sequence ID" value="SDE38303.1"/>
    <property type="molecule type" value="Genomic_DNA"/>
</dbReference>
<keyword evidence="2" id="KW-1185">Reference proteome</keyword>
<dbReference type="Pfam" id="PF03783">
    <property type="entry name" value="CsgG"/>
    <property type="match status" value="1"/>
</dbReference>
<protein>
    <submittedName>
        <fullName evidence="1">Curli production assembly/transport component CsgG</fullName>
    </submittedName>
</protein>
<dbReference type="GO" id="GO:0030288">
    <property type="term" value="C:outer membrane-bounded periplasmic space"/>
    <property type="evidence" value="ECO:0007669"/>
    <property type="project" value="InterPro"/>
</dbReference>
<dbReference type="Gene3D" id="3.40.50.10610">
    <property type="entry name" value="ABC-type transport auxiliary lipoprotein component"/>
    <property type="match status" value="1"/>
</dbReference>
<dbReference type="OrthoDB" id="5514176at2"/>
<evidence type="ECO:0000313" key="1">
    <source>
        <dbReference type="EMBL" id="SDE38303.1"/>
    </source>
</evidence>
<reference evidence="2" key="1">
    <citation type="submission" date="2016-10" db="EMBL/GenBank/DDBJ databases">
        <authorList>
            <person name="Varghese N."/>
            <person name="Submissions S."/>
        </authorList>
    </citation>
    <scope>NUCLEOTIDE SEQUENCE [LARGE SCALE GENOMIC DNA]</scope>
    <source>
        <strain evidence="2">DSM 8987</strain>
    </source>
</reference>
<proteinExistence type="predicted"/>
<dbReference type="Proteomes" id="UP000243205">
    <property type="component" value="Unassembled WGS sequence"/>
</dbReference>
<dbReference type="STRING" id="57664.SAMN05661003_10979"/>
<sequence length="214" mass="23054">MLLPIFDLLRLLVALNVFLGLMLAGCATTYVEPDRPAPAAATSPVAAPPHKGPKTVVAVLPLGLSDRAAQRYPHLLDKNVGLGIHNRLTEALYDTGRFIFVEEKADIIKDVMDRQWMSANGMVSQAQAIEMGRMLGAAKVIYGEVYDYGEGGDQVRGLSARKNLQTRMGIQIRCVDVETLEYIPGSGTGIGHDVSGAADQALQQATASLLRRLP</sequence>
<dbReference type="RefSeq" id="WP_092078704.1">
    <property type="nucleotide sequence ID" value="NZ_FNAQ01000009.1"/>
</dbReference>
<dbReference type="InterPro" id="IPR005534">
    <property type="entry name" value="Curli_assmbl/transp-comp_CsgG"/>
</dbReference>
<accession>A0A1G7CGD1</accession>
<gene>
    <name evidence="1" type="ORF">SAMN05661003_10979</name>
</gene>
<dbReference type="AlphaFoldDB" id="A0A1G7CGD1"/>